<evidence type="ECO:0000256" key="1">
    <source>
        <dbReference type="SAM" id="MobiDB-lite"/>
    </source>
</evidence>
<evidence type="ECO:0000256" key="2">
    <source>
        <dbReference type="SAM" id="Phobius"/>
    </source>
</evidence>
<dbReference type="AlphaFoldDB" id="A0A1H3HXX2"/>
<keyword evidence="2" id="KW-0812">Transmembrane</keyword>
<keyword evidence="2" id="KW-0472">Membrane</keyword>
<dbReference type="RefSeq" id="WP_091551922.1">
    <property type="nucleotide sequence ID" value="NZ_FNPH01000001.1"/>
</dbReference>
<gene>
    <name evidence="3" type="ORF">SAMN05444365_1011036</name>
</gene>
<dbReference type="EMBL" id="FNPH01000001">
    <property type="protein sequence ID" value="SDY20326.1"/>
    <property type="molecule type" value="Genomic_DNA"/>
</dbReference>
<dbReference type="OrthoDB" id="3289457at2"/>
<sequence>MTRSGVGRTARAISRSEHARSTGEALAPPANRPGRERSRFRRRRSALRIAVRALVVGGFAGVAWLLTAGAARAADVDTPVTIAVGDLPVVTLVNGSGSGAVGRAGDGPCAPVTPGTDVPGRRTGPATPSSVGELLAPVRRATAVALPCATVDRGTPTADPSRAGSTHASTDPTADAAGTAGADAVPVRAAYRAGRAGTGDPLGAVVGLVTPLGTTDAPTAPTGLFASVDVVLDPATDVLHGLTAPFAGTLRPVVRSIAGGTGRPDGAQPQTPVLSPTPDDPDGHTGGVEPGQGVGASDSGASGRRSVATELRAAGASAARLGRHLPDRTHPAPLGAYLGTGPGAPANGGGSPVDGGLATVVISSVAGSMLAFRQPPAATDIGVPRHDAEAPTVSPD</sequence>
<feature type="compositionally biased region" description="Gly residues" evidence="1">
    <location>
        <begin position="284"/>
        <end position="294"/>
    </location>
</feature>
<feature type="compositionally biased region" description="Gly residues" evidence="1">
    <location>
        <begin position="338"/>
        <end position="351"/>
    </location>
</feature>
<feature type="region of interest" description="Disordered" evidence="1">
    <location>
        <begin position="151"/>
        <end position="181"/>
    </location>
</feature>
<feature type="region of interest" description="Disordered" evidence="1">
    <location>
        <begin position="104"/>
        <end position="131"/>
    </location>
</feature>
<keyword evidence="2" id="KW-1133">Transmembrane helix</keyword>
<organism evidence="3 4">
    <name type="scientific">Micromonospora pattaloongensis</name>
    <dbReference type="NCBI Taxonomy" id="405436"/>
    <lineage>
        <taxon>Bacteria</taxon>
        <taxon>Bacillati</taxon>
        <taxon>Actinomycetota</taxon>
        <taxon>Actinomycetes</taxon>
        <taxon>Micromonosporales</taxon>
        <taxon>Micromonosporaceae</taxon>
        <taxon>Micromonospora</taxon>
    </lineage>
</organism>
<name>A0A1H3HXX2_9ACTN</name>
<evidence type="ECO:0000313" key="3">
    <source>
        <dbReference type="EMBL" id="SDY20326.1"/>
    </source>
</evidence>
<evidence type="ECO:0000313" key="4">
    <source>
        <dbReference type="Proteomes" id="UP000242415"/>
    </source>
</evidence>
<feature type="region of interest" description="Disordered" evidence="1">
    <location>
        <begin position="1"/>
        <end position="42"/>
    </location>
</feature>
<accession>A0A1H3HXX2</accession>
<dbReference type="STRING" id="405436.SAMN05444365_1011036"/>
<protein>
    <submittedName>
        <fullName evidence="3">Uncharacterized protein</fullName>
    </submittedName>
</protein>
<feature type="compositionally biased region" description="Low complexity" evidence="1">
    <location>
        <begin position="170"/>
        <end position="181"/>
    </location>
</feature>
<dbReference type="Proteomes" id="UP000242415">
    <property type="component" value="Unassembled WGS sequence"/>
</dbReference>
<proteinExistence type="predicted"/>
<reference evidence="4" key="1">
    <citation type="submission" date="2016-10" db="EMBL/GenBank/DDBJ databases">
        <authorList>
            <person name="Varghese N."/>
            <person name="Submissions S."/>
        </authorList>
    </citation>
    <scope>NUCLEOTIDE SEQUENCE [LARGE SCALE GENOMIC DNA]</scope>
    <source>
        <strain evidence="4">DSM 45245</strain>
    </source>
</reference>
<keyword evidence="4" id="KW-1185">Reference proteome</keyword>
<feature type="region of interest" description="Disordered" evidence="1">
    <location>
        <begin position="257"/>
        <end position="351"/>
    </location>
</feature>
<feature type="transmembrane region" description="Helical" evidence="2">
    <location>
        <begin position="45"/>
        <end position="66"/>
    </location>
</feature>
<feature type="compositionally biased region" description="Low complexity" evidence="1">
    <location>
        <begin position="295"/>
        <end position="320"/>
    </location>
</feature>